<evidence type="ECO:0000256" key="1">
    <source>
        <dbReference type="ARBA" id="ARBA00022490"/>
    </source>
</evidence>
<dbReference type="FunFam" id="3.30.300.70:FF:000001">
    <property type="entry name" value="Ribosome maturation factor RimP"/>
    <property type="match status" value="1"/>
</dbReference>
<dbReference type="SUPFAM" id="SSF74942">
    <property type="entry name" value="YhbC-like, C-terminal domain"/>
    <property type="match status" value="1"/>
</dbReference>
<accession>A0A150WBS2</accession>
<dbReference type="Gene3D" id="3.30.300.70">
    <property type="entry name" value="RimP-like superfamily, N-terminal"/>
    <property type="match status" value="1"/>
</dbReference>
<dbReference type="PANTHER" id="PTHR33867">
    <property type="entry name" value="RIBOSOME MATURATION FACTOR RIMP"/>
    <property type="match status" value="1"/>
</dbReference>
<dbReference type="EMBL" id="LUKF01000020">
    <property type="protein sequence ID" value="KYG60361.1"/>
    <property type="molecule type" value="Genomic_DNA"/>
</dbReference>
<comment type="caution">
    <text evidence="6">The sequence shown here is derived from an EMBL/GenBank/DDBJ whole genome shotgun (WGS) entry which is preliminary data.</text>
</comment>
<dbReference type="GO" id="GO:0000028">
    <property type="term" value="P:ribosomal small subunit assembly"/>
    <property type="evidence" value="ECO:0007669"/>
    <property type="project" value="TreeGrafter"/>
</dbReference>
<dbReference type="GO" id="GO:0005829">
    <property type="term" value="C:cytosol"/>
    <property type="evidence" value="ECO:0007669"/>
    <property type="project" value="TreeGrafter"/>
</dbReference>
<feature type="domain" description="Ribosome maturation factor RimP C-terminal" evidence="5">
    <location>
        <begin position="92"/>
        <end position="167"/>
    </location>
</feature>
<comment type="subcellular location">
    <subcellularLocation>
        <location evidence="3">Cytoplasm</location>
    </subcellularLocation>
</comment>
<dbReference type="AlphaFoldDB" id="A0A150WBS2"/>
<dbReference type="PANTHER" id="PTHR33867:SF1">
    <property type="entry name" value="RIBOSOME MATURATION FACTOR RIMP"/>
    <property type="match status" value="1"/>
</dbReference>
<dbReference type="InterPro" id="IPR028998">
    <property type="entry name" value="RimP_C"/>
</dbReference>
<dbReference type="InterPro" id="IPR036847">
    <property type="entry name" value="RimP_C_sf"/>
</dbReference>
<dbReference type="InterPro" id="IPR035956">
    <property type="entry name" value="RimP_N_sf"/>
</dbReference>
<dbReference type="OrthoDB" id="5293573at2"/>
<dbReference type="GO" id="GO:0006412">
    <property type="term" value="P:translation"/>
    <property type="evidence" value="ECO:0007669"/>
    <property type="project" value="TreeGrafter"/>
</dbReference>
<keyword evidence="2 3" id="KW-0690">Ribosome biogenesis</keyword>
<evidence type="ECO:0000313" key="7">
    <source>
        <dbReference type="Proteomes" id="UP000075391"/>
    </source>
</evidence>
<evidence type="ECO:0000313" key="6">
    <source>
        <dbReference type="EMBL" id="KYG60361.1"/>
    </source>
</evidence>
<dbReference type="InterPro" id="IPR003728">
    <property type="entry name" value="Ribosome_maturation_RimP"/>
</dbReference>
<protein>
    <recommendedName>
        <fullName evidence="3">Ribosome maturation factor RimP</fullName>
    </recommendedName>
</protein>
<dbReference type="SUPFAM" id="SSF75420">
    <property type="entry name" value="YhbC-like, N-terminal domain"/>
    <property type="match status" value="1"/>
</dbReference>
<organism evidence="6 7">
    <name type="scientific">Bdellovibrio bacteriovorus</name>
    <dbReference type="NCBI Taxonomy" id="959"/>
    <lineage>
        <taxon>Bacteria</taxon>
        <taxon>Pseudomonadati</taxon>
        <taxon>Bdellovibrionota</taxon>
        <taxon>Bdellovibrionia</taxon>
        <taxon>Bdellovibrionales</taxon>
        <taxon>Pseudobdellovibrionaceae</taxon>
        <taxon>Bdellovibrio</taxon>
    </lineage>
</organism>
<dbReference type="InterPro" id="IPR028989">
    <property type="entry name" value="RimP_N"/>
</dbReference>
<dbReference type="RefSeq" id="WP_063245130.1">
    <property type="nucleotide sequence ID" value="NZ_LUKF01000020.1"/>
</dbReference>
<dbReference type="CDD" id="cd01734">
    <property type="entry name" value="YlxS_C"/>
    <property type="match status" value="1"/>
</dbReference>
<evidence type="ECO:0000259" key="4">
    <source>
        <dbReference type="Pfam" id="PF02576"/>
    </source>
</evidence>
<comment type="similarity">
    <text evidence="3">Belongs to the RimP family.</text>
</comment>
<sequence>MSQTPSWMDKVEKIANEVADREGCLLYDIEFVGVGKGRTLRVFIDKEDGNVSLDDCSNVSKGLNAILDTDEDIIPGGAYNLEVSTPGLDRHLNKPWHFQKVVGKKVYIKTSKALESVGVTDKKWKATKTVEQVLESADNEGVRFVVDNVEIKIPYALIDKAKLVFEFTKGQKK</sequence>
<evidence type="ECO:0000259" key="5">
    <source>
        <dbReference type="Pfam" id="PF17384"/>
    </source>
</evidence>
<dbReference type="Pfam" id="PF17384">
    <property type="entry name" value="DUF150_C"/>
    <property type="match status" value="1"/>
</dbReference>
<dbReference type="HAMAP" id="MF_01077">
    <property type="entry name" value="RimP"/>
    <property type="match status" value="1"/>
</dbReference>
<feature type="domain" description="Ribosome maturation factor RimP N-terminal" evidence="4">
    <location>
        <begin position="15"/>
        <end position="89"/>
    </location>
</feature>
<keyword evidence="1 3" id="KW-0963">Cytoplasm</keyword>
<comment type="function">
    <text evidence="3">Required for maturation of 30S ribosomal subunits.</text>
</comment>
<dbReference type="Proteomes" id="UP000075391">
    <property type="component" value="Unassembled WGS sequence"/>
</dbReference>
<reference evidence="6 7" key="1">
    <citation type="submission" date="2016-03" db="EMBL/GenBank/DDBJ databases">
        <authorList>
            <person name="Ploux O."/>
        </authorList>
    </citation>
    <scope>NUCLEOTIDE SEQUENCE [LARGE SCALE GENOMIC DNA]</scope>
    <source>
        <strain evidence="6 7">BER2</strain>
    </source>
</reference>
<name>A0A150WBS2_BDEBC</name>
<evidence type="ECO:0000256" key="2">
    <source>
        <dbReference type="ARBA" id="ARBA00022517"/>
    </source>
</evidence>
<dbReference type="Gene3D" id="2.30.30.180">
    <property type="entry name" value="Ribosome maturation factor RimP, C-terminal domain"/>
    <property type="match status" value="1"/>
</dbReference>
<gene>
    <name evidence="3" type="primary">rimP</name>
    <name evidence="6" type="ORF">AZI85_12875</name>
</gene>
<proteinExistence type="inferred from homology"/>
<dbReference type="Pfam" id="PF02576">
    <property type="entry name" value="RimP_N"/>
    <property type="match status" value="1"/>
</dbReference>
<evidence type="ECO:0000256" key="3">
    <source>
        <dbReference type="HAMAP-Rule" id="MF_01077"/>
    </source>
</evidence>